<sequence length="405" mass="45845">MAAFHCSVCSQSFQTRPKIYNHALSTGHDMNHCCEKCSRWFKTESDRKAHMNSPIHVKEAAKPMSNSPNASVGQSNQPFINAPPVVPLRFGRVTYTRLERNEQEAVYSKLLARCHSVESLANEGYTVDLEKGPTTKPKKPRPSLADFRQTPMRQPAVKKRRAVVIDCEMAEAVDGSDELISLCAIDFLTGGTLVNNLVIPSRPIKDWRTNIHGIGVPELYEAIMNQEALSGWIAARQELWKHIDETTILIGQTICYDFEALRLVHTRVVDSAILATEAVFNNLAGRKKPGRRWGLQELCKTFLGIEIRVEGGIHDNLEDVLAAREVVLQALLKPAKFQTWADKARKDFWKPKAGNKKVNRKGTTKTPHSTGYAIPESYTLEYDWYSDDGWLGPEDFEEWLWHSTW</sequence>
<dbReference type="Proteomes" id="UP001642720">
    <property type="component" value="Unassembled WGS sequence"/>
</dbReference>
<keyword evidence="4" id="KW-0863">Zinc-finger</keyword>
<dbReference type="InterPro" id="IPR036236">
    <property type="entry name" value="Znf_C2H2_sf"/>
</dbReference>
<dbReference type="InterPro" id="IPR047021">
    <property type="entry name" value="REXO1/3/4-like"/>
</dbReference>
<dbReference type="Gene3D" id="3.30.160.60">
    <property type="entry name" value="Classic Zinc Finger"/>
    <property type="match status" value="1"/>
</dbReference>
<evidence type="ECO:0000256" key="2">
    <source>
        <dbReference type="ARBA" id="ARBA00022801"/>
    </source>
</evidence>
<organism evidence="7 8">
    <name type="scientific">Trichoderma ghanense</name>
    <dbReference type="NCBI Taxonomy" id="65468"/>
    <lineage>
        <taxon>Eukaryota</taxon>
        <taxon>Fungi</taxon>
        <taxon>Dikarya</taxon>
        <taxon>Ascomycota</taxon>
        <taxon>Pezizomycotina</taxon>
        <taxon>Sordariomycetes</taxon>
        <taxon>Hypocreomycetidae</taxon>
        <taxon>Hypocreales</taxon>
        <taxon>Hypocreaceae</taxon>
        <taxon>Trichoderma</taxon>
    </lineage>
</organism>
<evidence type="ECO:0000313" key="8">
    <source>
        <dbReference type="Proteomes" id="UP001642720"/>
    </source>
</evidence>
<accession>A0ABY2GWS3</accession>
<gene>
    <name evidence="7" type="ORF">CCMA1212_008528</name>
</gene>
<evidence type="ECO:0000256" key="1">
    <source>
        <dbReference type="ARBA" id="ARBA00022722"/>
    </source>
</evidence>
<dbReference type="SUPFAM" id="SSF57667">
    <property type="entry name" value="beta-beta-alpha zinc fingers"/>
    <property type="match status" value="1"/>
</dbReference>
<comment type="caution">
    <text evidence="7">The sequence shown here is derived from an EMBL/GenBank/DDBJ whole genome shotgun (WGS) entry which is preliminary data.</text>
</comment>
<dbReference type="SUPFAM" id="SSF53098">
    <property type="entry name" value="Ribonuclease H-like"/>
    <property type="match status" value="1"/>
</dbReference>
<keyword evidence="8" id="KW-1185">Reference proteome</keyword>
<protein>
    <submittedName>
        <fullName evidence="7">Small RNA degrading nuclease 2</fullName>
    </submittedName>
</protein>
<dbReference type="InterPro" id="IPR013520">
    <property type="entry name" value="Ribonucl_H"/>
</dbReference>
<dbReference type="EMBL" id="PPTA01000013">
    <property type="protein sequence ID" value="TFA99699.1"/>
    <property type="molecule type" value="Genomic_DNA"/>
</dbReference>
<dbReference type="InterPro" id="IPR036397">
    <property type="entry name" value="RNaseH_sf"/>
</dbReference>
<dbReference type="SMART" id="SM00479">
    <property type="entry name" value="EXOIII"/>
    <property type="match status" value="1"/>
</dbReference>
<keyword evidence="4" id="KW-0862">Zinc</keyword>
<dbReference type="PANTHER" id="PTHR12801:SF114">
    <property type="entry name" value="EXONUCLEASE, PUTATIVE (AFU_ORTHOLOGUE AFUA_7G00870)-RELATED"/>
    <property type="match status" value="1"/>
</dbReference>
<dbReference type="PANTHER" id="PTHR12801">
    <property type="entry name" value="RNA EXONUCLEASE REXO1 / RECO3 FAMILY MEMBER-RELATED"/>
    <property type="match status" value="1"/>
</dbReference>
<evidence type="ECO:0000256" key="4">
    <source>
        <dbReference type="PROSITE-ProRule" id="PRU00042"/>
    </source>
</evidence>
<keyword evidence="3" id="KW-0269">Exonuclease</keyword>
<name>A0ABY2GWS3_9HYPO</name>
<dbReference type="CDD" id="cd06137">
    <property type="entry name" value="DEDDh_RNase"/>
    <property type="match status" value="1"/>
</dbReference>
<evidence type="ECO:0000256" key="3">
    <source>
        <dbReference type="ARBA" id="ARBA00022839"/>
    </source>
</evidence>
<keyword evidence="2" id="KW-0378">Hydrolase</keyword>
<evidence type="ECO:0000259" key="6">
    <source>
        <dbReference type="PROSITE" id="PS50157"/>
    </source>
</evidence>
<dbReference type="Pfam" id="PF00929">
    <property type="entry name" value="RNase_T"/>
    <property type="match status" value="1"/>
</dbReference>
<evidence type="ECO:0000313" key="7">
    <source>
        <dbReference type="EMBL" id="TFA99699.1"/>
    </source>
</evidence>
<dbReference type="PROSITE" id="PS50157">
    <property type="entry name" value="ZINC_FINGER_C2H2_2"/>
    <property type="match status" value="1"/>
</dbReference>
<dbReference type="PROSITE" id="PS00028">
    <property type="entry name" value="ZINC_FINGER_C2H2_1"/>
    <property type="match status" value="1"/>
</dbReference>
<feature type="domain" description="C2H2-type" evidence="6">
    <location>
        <begin position="32"/>
        <end position="61"/>
    </location>
</feature>
<keyword evidence="1" id="KW-0540">Nuclease</keyword>
<dbReference type="InterPro" id="IPR012337">
    <property type="entry name" value="RNaseH-like_sf"/>
</dbReference>
<dbReference type="GeneID" id="300580106"/>
<dbReference type="InterPro" id="IPR013087">
    <property type="entry name" value="Znf_C2H2_type"/>
</dbReference>
<dbReference type="Gene3D" id="3.30.420.10">
    <property type="entry name" value="Ribonuclease H-like superfamily/Ribonuclease H"/>
    <property type="match status" value="1"/>
</dbReference>
<feature type="region of interest" description="Disordered" evidence="5">
    <location>
        <begin position="128"/>
        <end position="154"/>
    </location>
</feature>
<proteinExistence type="predicted"/>
<reference evidence="7 8" key="1">
    <citation type="submission" date="2018-01" db="EMBL/GenBank/DDBJ databases">
        <title>Genome characterization of the sugarcane-associated fungus Trichoderma ghanense CCMA-1212 and their application in lignocelulose bioconversion.</title>
        <authorList>
            <person name="Steindorff A.S."/>
            <person name="Mendes T.D."/>
            <person name="Vilela E.S.D."/>
            <person name="Rodrigues D.S."/>
            <person name="Formighieri E.F."/>
            <person name="Melo I.S."/>
            <person name="Favaro L.C.L."/>
        </authorList>
    </citation>
    <scope>NUCLEOTIDE SEQUENCE [LARGE SCALE GENOMIC DNA]</scope>
    <source>
        <strain evidence="7 8">CCMA-1212</strain>
    </source>
</reference>
<keyword evidence="4" id="KW-0479">Metal-binding</keyword>
<evidence type="ECO:0000256" key="5">
    <source>
        <dbReference type="SAM" id="MobiDB-lite"/>
    </source>
</evidence>
<dbReference type="SMART" id="SM00355">
    <property type="entry name" value="ZnF_C2H2"/>
    <property type="match status" value="2"/>
</dbReference>
<dbReference type="RefSeq" id="XP_073555901.1">
    <property type="nucleotide sequence ID" value="XM_073705656.1"/>
</dbReference>